<keyword evidence="1" id="KW-0805">Transcription regulation</keyword>
<organism evidence="5 6">
    <name type="scientific">Desmospora profundinema</name>
    <dbReference type="NCBI Taxonomy" id="1571184"/>
    <lineage>
        <taxon>Bacteria</taxon>
        <taxon>Bacillati</taxon>
        <taxon>Bacillota</taxon>
        <taxon>Bacilli</taxon>
        <taxon>Bacillales</taxon>
        <taxon>Thermoactinomycetaceae</taxon>
        <taxon>Desmospora</taxon>
    </lineage>
</organism>
<name>A0ABU1IHB1_9BACL</name>
<evidence type="ECO:0000256" key="2">
    <source>
        <dbReference type="ARBA" id="ARBA00023125"/>
    </source>
</evidence>
<dbReference type="Pfam" id="PF12802">
    <property type="entry name" value="MarR_2"/>
    <property type="match status" value="1"/>
</dbReference>
<evidence type="ECO:0000313" key="5">
    <source>
        <dbReference type="EMBL" id="MDR6224164.1"/>
    </source>
</evidence>
<sequence length="153" mass="18210">MDDLKRLVDEMNQAYEDASFRFQVEMERMVQPLLPPKQENIVLLLIRVPSVTVSDLAARLGITKSAVSQTLDKMERGGWVKKRVNPANRREVRVSLGPKGEAFAERLRRFDQMMIETYYTRLDREDIKTVTRVFRQLHEWMSREQQERNRRNE</sequence>
<proteinExistence type="predicted"/>
<dbReference type="Gene3D" id="1.10.10.10">
    <property type="entry name" value="Winged helix-like DNA-binding domain superfamily/Winged helix DNA-binding domain"/>
    <property type="match status" value="1"/>
</dbReference>
<reference evidence="5 6" key="1">
    <citation type="submission" date="2023-07" db="EMBL/GenBank/DDBJ databases">
        <title>Genomic Encyclopedia of Type Strains, Phase IV (KMG-IV): sequencing the most valuable type-strain genomes for metagenomic binning, comparative biology and taxonomic classification.</title>
        <authorList>
            <person name="Goeker M."/>
        </authorList>
    </citation>
    <scope>NUCLEOTIDE SEQUENCE [LARGE SCALE GENOMIC DNA]</scope>
    <source>
        <strain evidence="5 6">DSM 45903</strain>
    </source>
</reference>
<keyword evidence="2 5" id="KW-0238">DNA-binding</keyword>
<evidence type="ECO:0000256" key="1">
    <source>
        <dbReference type="ARBA" id="ARBA00023015"/>
    </source>
</evidence>
<dbReference type="PANTHER" id="PTHR42756">
    <property type="entry name" value="TRANSCRIPTIONAL REGULATOR, MARR"/>
    <property type="match status" value="1"/>
</dbReference>
<dbReference type="RefSeq" id="WP_309861066.1">
    <property type="nucleotide sequence ID" value="NZ_JAVDQG010000001.1"/>
</dbReference>
<dbReference type="SMART" id="SM00347">
    <property type="entry name" value="HTH_MARR"/>
    <property type="match status" value="1"/>
</dbReference>
<dbReference type="EMBL" id="JAVDQG010000001">
    <property type="protein sequence ID" value="MDR6224164.1"/>
    <property type="molecule type" value="Genomic_DNA"/>
</dbReference>
<comment type="caution">
    <text evidence="5">The sequence shown here is derived from an EMBL/GenBank/DDBJ whole genome shotgun (WGS) entry which is preliminary data.</text>
</comment>
<evidence type="ECO:0000259" key="4">
    <source>
        <dbReference type="PROSITE" id="PS50995"/>
    </source>
</evidence>
<dbReference type="PROSITE" id="PS50995">
    <property type="entry name" value="HTH_MARR_2"/>
    <property type="match status" value="1"/>
</dbReference>
<dbReference type="InterPro" id="IPR011991">
    <property type="entry name" value="ArsR-like_HTH"/>
</dbReference>
<keyword evidence="6" id="KW-1185">Reference proteome</keyword>
<evidence type="ECO:0000256" key="3">
    <source>
        <dbReference type="ARBA" id="ARBA00023163"/>
    </source>
</evidence>
<evidence type="ECO:0000313" key="6">
    <source>
        <dbReference type="Proteomes" id="UP001185012"/>
    </source>
</evidence>
<keyword evidence="3" id="KW-0804">Transcription</keyword>
<dbReference type="InterPro" id="IPR000835">
    <property type="entry name" value="HTH_MarR-typ"/>
</dbReference>
<protein>
    <submittedName>
        <fullName evidence="5">DNA-binding MarR family transcriptional regulator</fullName>
    </submittedName>
</protein>
<dbReference type="Proteomes" id="UP001185012">
    <property type="component" value="Unassembled WGS sequence"/>
</dbReference>
<feature type="domain" description="HTH marR-type" evidence="4">
    <location>
        <begin position="1"/>
        <end position="139"/>
    </location>
</feature>
<dbReference type="InterPro" id="IPR036388">
    <property type="entry name" value="WH-like_DNA-bd_sf"/>
</dbReference>
<dbReference type="CDD" id="cd00090">
    <property type="entry name" value="HTH_ARSR"/>
    <property type="match status" value="1"/>
</dbReference>
<accession>A0ABU1IHB1</accession>
<gene>
    <name evidence="5" type="ORF">JOE21_000152</name>
</gene>
<dbReference type="PRINTS" id="PR00598">
    <property type="entry name" value="HTHMARR"/>
</dbReference>
<dbReference type="PANTHER" id="PTHR42756:SF1">
    <property type="entry name" value="TRANSCRIPTIONAL REPRESSOR OF EMRAB OPERON"/>
    <property type="match status" value="1"/>
</dbReference>
<dbReference type="GO" id="GO:0003677">
    <property type="term" value="F:DNA binding"/>
    <property type="evidence" value="ECO:0007669"/>
    <property type="project" value="UniProtKB-KW"/>
</dbReference>
<dbReference type="SUPFAM" id="SSF46785">
    <property type="entry name" value="Winged helix' DNA-binding domain"/>
    <property type="match status" value="1"/>
</dbReference>
<dbReference type="InterPro" id="IPR036390">
    <property type="entry name" value="WH_DNA-bd_sf"/>
</dbReference>